<gene>
    <name evidence="1" type="ORF">S01H1_23220</name>
</gene>
<sequence>GWDFEISDSVTILDNVLPLFSNAVNTSVDFKINSNFTANITVDNEHLDTYNFSTNASGGWVTVSRGISGQQWNASENVTIDVVVDSEVCWFYWANDTTGNSNQSDTYCFTVVNTVPVISQIVIQPGAPNTTDDLNCTYSASDDDSDDLFVSFDWYVD</sequence>
<evidence type="ECO:0008006" key="2">
    <source>
        <dbReference type="Google" id="ProtNLM"/>
    </source>
</evidence>
<dbReference type="EMBL" id="BARS01013330">
    <property type="protein sequence ID" value="GAF95756.1"/>
    <property type="molecule type" value="Genomic_DNA"/>
</dbReference>
<feature type="non-terminal residue" evidence="1">
    <location>
        <position position="157"/>
    </location>
</feature>
<evidence type="ECO:0000313" key="1">
    <source>
        <dbReference type="EMBL" id="GAF95756.1"/>
    </source>
</evidence>
<feature type="non-terminal residue" evidence="1">
    <location>
        <position position="1"/>
    </location>
</feature>
<protein>
    <recommendedName>
        <fullName evidence="2">Ig-like domain-containing protein</fullName>
    </recommendedName>
</protein>
<proteinExistence type="predicted"/>
<comment type="caution">
    <text evidence="1">The sequence shown here is derived from an EMBL/GenBank/DDBJ whole genome shotgun (WGS) entry which is preliminary data.</text>
</comment>
<dbReference type="AlphaFoldDB" id="X0U8U5"/>
<reference evidence="1" key="1">
    <citation type="journal article" date="2014" name="Front. Microbiol.">
        <title>High frequency of phylogenetically diverse reductive dehalogenase-homologous genes in deep subseafloor sedimentary metagenomes.</title>
        <authorList>
            <person name="Kawai M."/>
            <person name="Futagami T."/>
            <person name="Toyoda A."/>
            <person name="Takaki Y."/>
            <person name="Nishi S."/>
            <person name="Hori S."/>
            <person name="Arai W."/>
            <person name="Tsubouchi T."/>
            <person name="Morono Y."/>
            <person name="Uchiyama I."/>
            <person name="Ito T."/>
            <person name="Fujiyama A."/>
            <person name="Inagaki F."/>
            <person name="Takami H."/>
        </authorList>
    </citation>
    <scope>NUCLEOTIDE SEQUENCE</scope>
    <source>
        <strain evidence="1">Expedition CK06-06</strain>
    </source>
</reference>
<organism evidence="1">
    <name type="scientific">marine sediment metagenome</name>
    <dbReference type="NCBI Taxonomy" id="412755"/>
    <lineage>
        <taxon>unclassified sequences</taxon>
        <taxon>metagenomes</taxon>
        <taxon>ecological metagenomes</taxon>
    </lineage>
</organism>
<name>X0U8U5_9ZZZZ</name>
<accession>X0U8U5</accession>